<name>A0AAE9ETY3_CAEBR</name>
<sequence length="357" mass="40499">MNENLDGVLNALLHNEREAARTLKVGDEAKRLRREDIVKKRRNTTWINLGKMVCSLTLEEFGLVPKSSIQPKIDVSEISKELTGDEVVSNVLGFVNTLKDAMGHYTRGTFVKDAFALTGALCGVESNKVISSDRRAKRMRKRKHELISKKEIRQQRDYDSEESSTDETIVKNMIEDHFFQITKKGKDEKQKEDSIEEDRTNKDTVKWYPKKKRNRTKVNPQKKLLKEIDVHEDPETKIARAIAEEAEKKKIRENEARKKKEQKWIELGQAVCSLSADDFILPSDVAENPDHKPDRSQRGEPIVVAVASFIQSMKALVGNKAAHDTVLADQSGIAAALCGIHKSALTARFSFKKSKFD</sequence>
<dbReference type="AlphaFoldDB" id="A0AAE9ETY3"/>
<dbReference type="Proteomes" id="UP000829354">
    <property type="component" value="Chromosome IV"/>
</dbReference>
<keyword evidence="2" id="KW-1185">Reference proteome</keyword>
<gene>
    <name evidence="1" type="ORF">L5515_011341</name>
</gene>
<dbReference type="EMBL" id="CP092623">
    <property type="protein sequence ID" value="UMM28552.1"/>
    <property type="molecule type" value="Genomic_DNA"/>
</dbReference>
<proteinExistence type="predicted"/>
<evidence type="ECO:0000313" key="2">
    <source>
        <dbReference type="Proteomes" id="UP000829354"/>
    </source>
</evidence>
<organism evidence="1 2">
    <name type="scientific">Caenorhabditis briggsae</name>
    <dbReference type="NCBI Taxonomy" id="6238"/>
    <lineage>
        <taxon>Eukaryota</taxon>
        <taxon>Metazoa</taxon>
        <taxon>Ecdysozoa</taxon>
        <taxon>Nematoda</taxon>
        <taxon>Chromadorea</taxon>
        <taxon>Rhabditida</taxon>
        <taxon>Rhabditina</taxon>
        <taxon>Rhabditomorpha</taxon>
        <taxon>Rhabditoidea</taxon>
        <taxon>Rhabditidae</taxon>
        <taxon>Peloderinae</taxon>
        <taxon>Caenorhabditis</taxon>
    </lineage>
</organism>
<reference evidence="1 2" key="1">
    <citation type="submission" date="2022-04" db="EMBL/GenBank/DDBJ databases">
        <title>Chromosome-level reference genomes for two strains of Caenorhabditis briggsae: an improved platform for comparative genomics.</title>
        <authorList>
            <person name="Stevens L."/>
            <person name="Andersen E."/>
        </authorList>
    </citation>
    <scope>NUCLEOTIDE SEQUENCE [LARGE SCALE GENOMIC DNA]</scope>
    <source>
        <strain evidence="1">VX34</strain>
        <tissue evidence="1">Whole-organism</tissue>
    </source>
</reference>
<accession>A0AAE9ETY3</accession>
<protein>
    <submittedName>
        <fullName evidence="1">Uncharacterized protein</fullName>
    </submittedName>
</protein>
<evidence type="ECO:0000313" key="1">
    <source>
        <dbReference type="EMBL" id="UMM28552.1"/>
    </source>
</evidence>